<protein>
    <submittedName>
        <fullName evidence="2">Uncharacterized protein</fullName>
    </submittedName>
</protein>
<accession>A0A9N7RAT4</accession>
<feature type="transmembrane region" description="Helical" evidence="1">
    <location>
        <begin position="26"/>
        <end position="47"/>
    </location>
</feature>
<evidence type="ECO:0000256" key="1">
    <source>
        <dbReference type="SAM" id="Phobius"/>
    </source>
</evidence>
<dbReference type="EMBL" id="CACSLK010020742">
    <property type="protein sequence ID" value="CAA0821452.1"/>
    <property type="molecule type" value="Genomic_DNA"/>
</dbReference>
<dbReference type="AlphaFoldDB" id="A0A9N7RAT4"/>
<feature type="non-terminal residue" evidence="2">
    <location>
        <position position="84"/>
    </location>
</feature>
<gene>
    <name evidence="2" type="ORF">SHERM_19454</name>
</gene>
<sequence>RGYLNFRGKQNLGNIFIMFSPFFSSLAYLLFILFIWSLFFFFSFVYYNKQCSKLNNAFDFNVATIDEKDWFLRLDMCKKFLDLT</sequence>
<dbReference type="Proteomes" id="UP001153555">
    <property type="component" value="Unassembled WGS sequence"/>
</dbReference>
<proteinExistence type="predicted"/>
<comment type="caution">
    <text evidence="2">The sequence shown here is derived from an EMBL/GenBank/DDBJ whole genome shotgun (WGS) entry which is preliminary data.</text>
</comment>
<keyword evidence="1" id="KW-0812">Transmembrane</keyword>
<keyword evidence="3" id="KW-1185">Reference proteome</keyword>
<feature type="non-terminal residue" evidence="2">
    <location>
        <position position="1"/>
    </location>
</feature>
<organism evidence="2 3">
    <name type="scientific">Striga hermonthica</name>
    <name type="common">Purple witchweed</name>
    <name type="synonym">Buchnera hermonthica</name>
    <dbReference type="NCBI Taxonomy" id="68872"/>
    <lineage>
        <taxon>Eukaryota</taxon>
        <taxon>Viridiplantae</taxon>
        <taxon>Streptophyta</taxon>
        <taxon>Embryophyta</taxon>
        <taxon>Tracheophyta</taxon>
        <taxon>Spermatophyta</taxon>
        <taxon>Magnoliopsida</taxon>
        <taxon>eudicotyledons</taxon>
        <taxon>Gunneridae</taxon>
        <taxon>Pentapetalae</taxon>
        <taxon>asterids</taxon>
        <taxon>lamiids</taxon>
        <taxon>Lamiales</taxon>
        <taxon>Orobanchaceae</taxon>
        <taxon>Buchnereae</taxon>
        <taxon>Striga</taxon>
    </lineage>
</organism>
<evidence type="ECO:0000313" key="3">
    <source>
        <dbReference type="Proteomes" id="UP001153555"/>
    </source>
</evidence>
<keyword evidence="1" id="KW-0472">Membrane</keyword>
<keyword evidence="1" id="KW-1133">Transmembrane helix</keyword>
<reference evidence="2" key="1">
    <citation type="submission" date="2019-12" db="EMBL/GenBank/DDBJ databases">
        <authorList>
            <person name="Scholes J."/>
        </authorList>
    </citation>
    <scope>NUCLEOTIDE SEQUENCE</scope>
</reference>
<evidence type="ECO:0000313" key="2">
    <source>
        <dbReference type="EMBL" id="CAA0821452.1"/>
    </source>
</evidence>
<name>A0A9N7RAT4_STRHE</name>